<keyword evidence="3" id="KW-0576">Peroxisome</keyword>
<dbReference type="Gene3D" id="2.30.38.10">
    <property type="entry name" value="Luciferase, Domain 3"/>
    <property type="match status" value="1"/>
</dbReference>
<feature type="domain" description="AMP-binding enzyme C-terminal" evidence="5">
    <location>
        <begin position="484"/>
        <end position="560"/>
    </location>
</feature>
<evidence type="ECO:0000259" key="4">
    <source>
        <dbReference type="Pfam" id="PF00501"/>
    </source>
</evidence>
<dbReference type="PANTHER" id="PTHR24096:SF394">
    <property type="entry name" value="LUCIFERIN 4-MONOOXYGENASE"/>
    <property type="match status" value="1"/>
</dbReference>
<dbReference type="EMBL" id="JAVRBK010000005">
    <property type="protein sequence ID" value="KAK5643660.1"/>
    <property type="molecule type" value="Genomic_DNA"/>
</dbReference>
<dbReference type="PANTHER" id="PTHR24096">
    <property type="entry name" value="LONG-CHAIN-FATTY-ACID--COA LIGASE"/>
    <property type="match status" value="1"/>
</dbReference>
<dbReference type="FunFam" id="3.30.300.30:FF:000007">
    <property type="entry name" value="4-coumarate--CoA ligase 2"/>
    <property type="match status" value="1"/>
</dbReference>
<comment type="similarity">
    <text evidence="2">Belongs to the ATP-dependent AMP-binding enzyme family.</text>
</comment>
<dbReference type="InterPro" id="IPR045851">
    <property type="entry name" value="AMP-bd_C_sf"/>
</dbReference>
<comment type="subcellular location">
    <subcellularLocation>
        <location evidence="1">Peroxisome</location>
    </subcellularLocation>
</comment>
<evidence type="ECO:0000313" key="6">
    <source>
        <dbReference type="EMBL" id="KAK5643660.1"/>
    </source>
</evidence>
<protein>
    <recommendedName>
        <fullName evidence="8">4-coumarate--CoA ligase</fullName>
    </recommendedName>
</protein>
<proteinExistence type="inferred from homology"/>
<dbReference type="InterPro" id="IPR020845">
    <property type="entry name" value="AMP-binding_CS"/>
</dbReference>
<dbReference type="GO" id="GO:0046949">
    <property type="term" value="P:fatty-acyl-CoA biosynthetic process"/>
    <property type="evidence" value="ECO:0007669"/>
    <property type="project" value="TreeGrafter"/>
</dbReference>
<accession>A0AAN7V836</accession>
<name>A0AAN7V836_9COLE</name>
<dbReference type="GO" id="GO:0005777">
    <property type="term" value="C:peroxisome"/>
    <property type="evidence" value="ECO:0007669"/>
    <property type="project" value="UniProtKB-SubCell"/>
</dbReference>
<evidence type="ECO:0000256" key="1">
    <source>
        <dbReference type="ARBA" id="ARBA00004275"/>
    </source>
</evidence>
<dbReference type="AlphaFoldDB" id="A0AAN7V836"/>
<evidence type="ECO:0000259" key="5">
    <source>
        <dbReference type="Pfam" id="PF13193"/>
    </source>
</evidence>
<reference evidence="6 7" key="1">
    <citation type="journal article" date="2024" name="Insects">
        <title>An Improved Chromosome-Level Genome Assembly of the Firefly Pyrocoelia pectoralis.</title>
        <authorList>
            <person name="Fu X."/>
            <person name="Meyer-Rochow V.B."/>
            <person name="Ballantyne L."/>
            <person name="Zhu X."/>
        </authorList>
    </citation>
    <scope>NUCLEOTIDE SEQUENCE [LARGE SCALE GENOMIC DNA]</scope>
    <source>
        <strain evidence="6">XCY_ONT2</strain>
    </source>
</reference>
<comment type="caution">
    <text evidence="6">The sequence shown here is derived from an EMBL/GenBank/DDBJ whole genome shotgun (WGS) entry which is preliminary data.</text>
</comment>
<dbReference type="Gene3D" id="3.40.50.980">
    <property type="match status" value="2"/>
</dbReference>
<evidence type="ECO:0000256" key="3">
    <source>
        <dbReference type="ARBA" id="ARBA00023140"/>
    </source>
</evidence>
<gene>
    <name evidence="6" type="ORF">RI129_007505</name>
</gene>
<evidence type="ECO:0000256" key="2">
    <source>
        <dbReference type="ARBA" id="ARBA00006432"/>
    </source>
</evidence>
<dbReference type="GO" id="GO:0004467">
    <property type="term" value="F:long-chain fatty acid-CoA ligase activity"/>
    <property type="evidence" value="ECO:0007669"/>
    <property type="project" value="TreeGrafter"/>
</dbReference>
<dbReference type="InterPro" id="IPR000873">
    <property type="entry name" value="AMP-dep_synth/lig_dom"/>
</dbReference>
<dbReference type="Gene3D" id="3.30.300.30">
    <property type="match status" value="1"/>
</dbReference>
<feature type="domain" description="AMP-dependent synthetase/ligase" evidence="4">
    <location>
        <begin position="67"/>
        <end position="433"/>
    </location>
</feature>
<dbReference type="Pfam" id="PF13193">
    <property type="entry name" value="AMP-binding_C"/>
    <property type="match status" value="1"/>
</dbReference>
<evidence type="ECO:0000313" key="7">
    <source>
        <dbReference type="Proteomes" id="UP001329430"/>
    </source>
</evidence>
<dbReference type="SUPFAM" id="SSF56801">
    <property type="entry name" value="Acetyl-CoA synthetase-like"/>
    <property type="match status" value="1"/>
</dbReference>
<organism evidence="6 7">
    <name type="scientific">Pyrocoelia pectoralis</name>
    <dbReference type="NCBI Taxonomy" id="417401"/>
    <lineage>
        <taxon>Eukaryota</taxon>
        <taxon>Metazoa</taxon>
        <taxon>Ecdysozoa</taxon>
        <taxon>Arthropoda</taxon>
        <taxon>Hexapoda</taxon>
        <taxon>Insecta</taxon>
        <taxon>Pterygota</taxon>
        <taxon>Neoptera</taxon>
        <taxon>Endopterygota</taxon>
        <taxon>Coleoptera</taxon>
        <taxon>Polyphaga</taxon>
        <taxon>Elateriformia</taxon>
        <taxon>Elateroidea</taxon>
        <taxon>Lampyridae</taxon>
        <taxon>Lampyrinae</taxon>
        <taxon>Pyrocoelia</taxon>
    </lineage>
</organism>
<dbReference type="CDD" id="cd05911">
    <property type="entry name" value="Firefly_Luc_like"/>
    <property type="match status" value="1"/>
</dbReference>
<dbReference type="PROSITE" id="PS00455">
    <property type="entry name" value="AMP_BINDING"/>
    <property type="match status" value="1"/>
</dbReference>
<dbReference type="Pfam" id="PF00501">
    <property type="entry name" value="AMP-binding"/>
    <property type="match status" value="1"/>
</dbReference>
<dbReference type="InterPro" id="IPR025110">
    <property type="entry name" value="AMP-bd_C"/>
</dbReference>
<keyword evidence="7" id="KW-1185">Reference proteome</keyword>
<evidence type="ECO:0008006" key="8">
    <source>
        <dbReference type="Google" id="ProtNLM"/>
    </source>
</evidence>
<dbReference type="Proteomes" id="UP001329430">
    <property type="component" value="Chromosome 5"/>
</dbReference>
<sequence>MSRIATNRISLPLLKIFKNNPTTSCVSHVDRSYIRYGSTGVVRSSFPNIEIPKENLVQHVWKHTDNWDDIPCTTCGVSGRNYTYGIAKHGINKCAQALLSECKLQPGDVVALLLPNIPEFLIISHGIFAAGLILSFASPLYTEDELRRQFKDSNVKAVVTISLFLDVVLKVSAGLPGYKTTICVGGADDAVKNVRSLQNLIMEDYNIELPKVELNNSAMIPYSSGTTGLPKGVILSHANLVANLMQLEHPNLCTLKPGEENKKGLTVLPYFHIYGYNSIMNLCAKLGISLVSLPKFTPEDYIKALLEHKPYFLFVVPSLLLFLATHPSVTRNHLASVEIVTSGAALASEGLMQKFRDKVGRDVMIRQGYGMTETSPVILFSPRDLPRSKKGTIGLLVPNTEAKVRSLIGEKDTEPNMPGELLIKGPQVMKGYLNNPEATKEMFTEDGWMRTGDVVYYDDDGYFYIVDRCKELIKVKGNQVSPTELENIILDLPDITDAAVVGIPDTLSGELPRAFVVKKKDAKVTEDDILTFVNAKVAPYKRIMGGIKFIESIPRNPSGKILRNELKIAKCA</sequence>